<evidence type="ECO:0000313" key="7">
    <source>
        <dbReference type="Proteomes" id="UP000000238"/>
    </source>
</evidence>
<keyword evidence="7" id="KW-1185">Reference proteome</keyword>
<dbReference type="InterPro" id="IPR016035">
    <property type="entry name" value="Acyl_Trfase/lysoPLipase"/>
</dbReference>
<keyword evidence="3 4" id="KW-0443">Lipid metabolism</keyword>
<accession>Q2SJE6</accession>
<evidence type="ECO:0000256" key="4">
    <source>
        <dbReference type="PROSITE-ProRule" id="PRU01161"/>
    </source>
</evidence>
<dbReference type="InterPro" id="IPR002641">
    <property type="entry name" value="PNPLA_dom"/>
</dbReference>
<feature type="domain" description="PNPLA" evidence="5">
    <location>
        <begin position="8"/>
        <end position="168"/>
    </location>
</feature>
<evidence type="ECO:0000313" key="6">
    <source>
        <dbReference type="EMBL" id="ABC29228.1"/>
    </source>
</evidence>
<dbReference type="GO" id="GO:0016787">
    <property type="term" value="F:hydrolase activity"/>
    <property type="evidence" value="ECO:0007669"/>
    <property type="project" value="UniProtKB-UniRule"/>
</dbReference>
<dbReference type="InterPro" id="IPR050301">
    <property type="entry name" value="NTE"/>
</dbReference>
<feature type="active site" description="Proton acceptor" evidence="4">
    <location>
        <position position="155"/>
    </location>
</feature>
<feature type="active site" description="Nucleophile" evidence="4">
    <location>
        <position position="41"/>
    </location>
</feature>
<feature type="short sequence motif" description="DGA/G" evidence="4">
    <location>
        <begin position="155"/>
        <end position="157"/>
    </location>
</feature>
<dbReference type="RefSeq" id="WP_011396297.1">
    <property type="nucleotide sequence ID" value="NC_007645.1"/>
</dbReference>
<feature type="short sequence motif" description="GXSXG" evidence="4">
    <location>
        <begin position="39"/>
        <end position="43"/>
    </location>
</feature>
<dbReference type="HOGENOM" id="CLU_047251_2_1_6"/>
<evidence type="ECO:0000256" key="3">
    <source>
        <dbReference type="ARBA" id="ARBA00023098"/>
    </source>
</evidence>
<reference evidence="6 7" key="1">
    <citation type="journal article" date="2005" name="Nucleic Acids Res.">
        <title>Genomic blueprint of Hahella chejuensis, a marine microbe producing an algicidal agent.</title>
        <authorList>
            <person name="Jeong H."/>
            <person name="Yim J.H."/>
            <person name="Lee C."/>
            <person name="Choi S.-H."/>
            <person name="Park Y.K."/>
            <person name="Yoon S.H."/>
            <person name="Hur C.-G."/>
            <person name="Kang H.-Y."/>
            <person name="Kim D."/>
            <person name="Lee H.H."/>
            <person name="Park K.H."/>
            <person name="Park S.-H."/>
            <person name="Park H.-S."/>
            <person name="Lee H.K."/>
            <person name="Oh T.K."/>
            <person name="Kim J.F."/>
        </authorList>
    </citation>
    <scope>NUCLEOTIDE SEQUENCE [LARGE SCALE GENOMIC DNA]</scope>
    <source>
        <strain evidence="6 7">KCTC 2396</strain>
    </source>
</reference>
<protein>
    <submittedName>
        <fullName evidence="6">Predicted esterase of the alpha-beta hydrolase superfamily</fullName>
    </submittedName>
</protein>
<dbReference type="Pfam" id="PF01734">
    <property type="entry name" value="Patatin"/>
    <property type="match status" value="1"/>
</dbReference>
<name>Q2SJE6_HAHCH</name>
<evidence type="ECO:0000259" key="5">
    <source>
        <dbReference type="PROSITE" id="PS51635"/>
    </source>
</evidence>
<evidence type="ECO:0000256" key="1">
    <source>
        <dbReference type="ARBA" id="ARBA00022801"/>
    </source>
</evidence>
<dbReference type="AlphaFoldDB" id="Q2SJE6"/>
<dbReference type="OrthoDB" id="5290098at2"/>
<comment type="caution">
    <text evidence="4">Lacks conserved residue(s) required for the propagation of feature annotation.</text>
</comment>
<dbReference type="PANTHER" id="PTHR14226">
    <property type="entry name" value="NEUROPATHY TARGET ESTERASE/SWISS CHEESE D.MELANOGASTER"/>
    <property type="match status" value="1"/>
</dbReference>
<keyword evidence="1 4" id="KW-0378">Hydrolase</keyword>
<dbReference type="eggNOG" id="COG1752">
    <property type="taxonomic scope" value="Bacteria"/>
</dbReference>
<organism evidence="6 7">
    <name type="scientific">Hahella chejuensis (strain KCTC 2396)</name>
    <dbReference type="NCBI Taxonomy" id="349521"/>
    <lineage>
        <taxon>Bacteria</taxon>
        <taxon>Pseudomonadati</taxon>
        <taxon>Pseudomonadota</taxon>
        <taxon>Gammaproteobacteria</taxon>
        <taxon>Oceanospirillales</taxon>
        <taxon>Hahellaceae</taxon>
        <taxon>Hahella</taxon>
    </lineage>
</organism>
<dbReference type="Gene3D" id="3.40.1090.10">
    <property type="entry name" value="Cytosolic phospholipase A2 catalytic domain"/>
    <property type="match status" value="2"/>
</dbReference>
<dbReference type="SUPFAM" id="SSF52151">
    <property type="entry name" value="FabD/lysophospholipase-like"/>
    <property type="match status" value="1"/>
</dbReference>
<gene>
    <name evidence="6" type="ordered locus">HCH_02419</name>
</gene>
<dbReference type="KEGG" id="hch:HCH_02419"/>
<dbReference type="PANTHER" id="PTHR14226:SF76">
    <property type="entry name" value="NTE FAMILY PROTEIN RSSA"/>
    <property type="match status" value="1"/>
</dbReference>
<dbReference type="GO" id="GO:0016042">
    <property type="term" value="P:lipid catabolic process"/>
    <property type="evidence" value="ECO:0007669"/>
    <property type="project" value="UniProtKB-UniRule"/>
</dbReference>
<sequence length="348" mass="37752">MAAKTVALVLGSGGARGYAHVGVIEVLLERGYNIVALSGCSMGALVGGIYAAGKLREFKDWATGLDQFDVLRLLDISLSSPGAIRGEKVFSVVRELIGDIRIEDLPIAYTAVATDLLHQKEVWFQEGPLHQAIRASVAIPSLLTPEIIKDRVLVDGGLLNPLPIIPTISAHADYIIAVNLSYYDYQVEKKLYEKTEIKQDRRFEEWVAGVWEKASQFFDRDEEALAGVVASPPNAPAIGEPISESGGGAEAVNAAEVEQVGQTMQTRLSLGKFDIMNLSFEAMQSSLTQYKLAGYPPDILINIPKGVCRTFEYHKAPELIQLGRDIAARTLDKLAKEGKLEGNGVESG</sequence>
<keyword evidence="2 4" id="KW-0442">Lipid degradation</keyword>
<dbReference type="PROSITE" id="PS51635">
    <property type="entry name" value="PNPLA"/>
    <property type="match status" value="1"/>
</dbReference>
<proteinExistence type="predicted"/>
<dbReference type="Proteomes" id="UP000000238">
    <property type="component" value="Chromosome"/>
</dbReference>
<dbReference type="STRING" id="349521.HCH_02419"/>
<evidence type="ECO:0000256" key="2">
    <source>
        <dbReference type="ARBA" id="ARBA00022963"/>
    </source>
</evidence>
<dbReference type="EMBL" id="CP000155">
    <property type="protein sequence ID" value="ABC29228.1"/>
    <property type="molecule type" value="Genomic_DNA"/>
</dbReference>